<gene>
    <name evidence="5" type="ORF">HF882_02325</name>
</gene>
<evidence type="ECO:0000256" key="3">
    <source>
        <dbReference type="ARBA" id="ARBA00023163"/>
    </source>
</evidence>
<dbReference type="Gene3D" id="3.40.50.2300">
    <property type="match status" value="2"/>
</dbReference>
<dbReference type="SUPFAM" id="SSF46785">
    <property type="entry name" value="Winged helix' DNA-binding domain"/>
    <property type="match status" value="1"/>
</dbReference>
<dbReference type="GO" id="GO:0003700">
    <property type="term" value="F:DNA-binding transcription factor activity"/>
    <property type="evidence" value="ECO:0007669"/>
    <property type="project" value="TreeGrafter"/>
</dbReference>
<evidence type="ECO:0000256" key="2">
    <source>
        <dbReference type="ARBA" id="ARBA00023125"/>
    </source>
</evidence>
<dbReference type="PANTHER" id="PTHR30146">
    <property type="entry name" value="LACI-RELATED TRANSCRIPTIONAL REPRESSOR"/>
    <property type="match status" value="1"/>
</dbReference>
<name>A0A848AT53_9BACT</name>
<dbReference type="Proteomes" id="UP000576225">
    <property type="component" value="Unassembled WGS sequence"/>
</dbReference>
<keyword evidence="2" id="KW-0238">DNA-binding</keyword>
<sequence>MLLQERARTLYTQLLHELNRFPAGGKFYGVRELVSRFQVSRRVVDLTLRQLAGDRLLEHRELCGFYVRSFRKRRHVVFYYNDWVNEELREIARDLKDEFDKLDCDYEFGSVPYDYRSDLVPQLESSPADVLIVCPPSRPITPQEIVFAAKSSKPVIFLGRNLVDASLHCTFRKYEFGMSLLVDYLKEKGHRKLAILSAEAPVGGNRIEAEAFVEYAAARECGVVRIPCTAEVGNYTPAIAHDALFRHLELHGADFTALFVISEYAAQGALLALSEHGLRVPEEVSVVGSGSALCAGYMHPPLTTVGVNQQESMAALAREIHRMWDRFDGGERIALFSIPKITERANVCTITKFNCPKHKENRI</sequence>
<evidence type="ECO:0000313" key="5">
    <source>
        <dbReference type="EMBL" id="NMD85413.1"/>
    </source>
</evidence>
<organism evidence="5 6">
    <name type="scientific">Victivallis vadensis</name>
    <dbReference type="NCBI Taxonomy" id="172901"/>
    <lineage>
        <taxon>Bacteria</taxon>
        <taxon>Pseudomonadati</taxon>
        <taxon>Lentisphaerota</taxon>
        <taxon>Lentisphaeria</taxon>
        <taxon>Victivallales</taxon>
        <taxon>Victivallaceae</taxon>
        <taxon>Victivallis</taxon>
    </lineage>
</organism>
<dbReference type="Pfam" id="PF13377">
    <property type="entry name" value="Peripla_BP_3"/>
    <property type="match status" value="1"/>
</dbReference>
<feature type="domain" description="Transcriptional regulator LacI/GalR-like sensor" evidence="4">
    <location>
        <begin position="182"/>
        <end position="324"/>
    </location>
</feature>
<dbReference type="CDD" id="cd06267">
    <property type="entry name" value="PBP1_LacI_sugar_binding-like"/>
    <property type="match status" value="1"/>
</dbReference>
<dbReference type="Gene3D" id="1.10.10.10">
    <property type="entry name" value="Winged helix-like DNA-binding domain superfamily/Winged helix DNA-binding domain"/>
    <property type="match status" value="1"/>
</dbReference>
<dbReference type="EMBL" id="JABAEW010000003">
    <property type="protein sequence ID" value="NMD85413.1"/>
    <property type="molecule type" value="Genomic_DNA"/>
</dbReference>
<comment type="caution">
    <text evidence="5">The sequence shown here is derived from an EMBL/GenBank/DDBJ whole genome shotgun (WGS) entry which is preliminary data.</text>
</comment>
<dbReference type="InterPro" id="IPR036390">
    <property type="entry name" value="WH_DNA-bd_sf"/>
</dbReference>
<keyword evidence="1" id="KW-0805">Transcription regulation</keyword>
<dbReference type="RefSeq" id="WP_168961447.1">
    <property type="nucleotide sequence ID" value="NZ_JABAEW010000003.1"/>
</dbReference>
<evidence type="ECO:0000259" key="4">
    <source>
        <dbReference type="Pfam" id="PF13377"/>
    </source>
</evidence>
<evidence type="ECO:0000256" key="1">
    <source>
        <dbReference type="ARBA" id="ARBA00023015"/>
    </source>
</evidence>
<dbReference type="InterPro" id="IPR036388">
    <property type="entry name" value="WH-like_DNA-bd_sf"/>
</dbReference>
<dbReference type="AlphaFoldDB" id="A0A848AT53"/>
<dbReference type="GO" id="GO:0000976">
    <property type="term" value="F:transcription cis-regulatory region binding"/>
    <property type="evidence" value="ECO:0007669"/>
    <property type="project" value="TreeGrafter"/>
</dbReference>
<dbReference type="InterPro" id="IPR028082">
    <property type="entry name" value="Peripla_BP_I"/>
</dbReference>
<dbReference type="SUPFAM" id="SSF53822">
    <property type="entry name" value="Periplasmic binding protein-like I"/>
    <property type="match status" value="1"/>
</dbReference>
<accession>A0A848AT53</accession>
<keyword evidence="3" id="KW-0804">Transcription</keyword>
<dbReference type="PANTHER" id="PTHR30146:SF109">
    <property type="entry name" value="HTH-TYPE TRANSCRIPTIONAL REGULATOR GALS"/>
    <property type="match status" value="1"/>
</dbReference>
<proteinExistence type="predicted"/>
<dbReference type="InterPro" id="IPR046335">
    <property type="entry name" value="LacI/GalR-like_sensor"/>
</dbReference>
<protein>
    <submittedName>
        <fullName evidence="5">Substrate-binding domain-containing protein</fullName>
    </submittedName>
</protein>
<reference evidence="5 6" key="1">
    <citation type="submission" date="2020-04" db="EMBL/GenBank/DDBJ databases">
        <authorList>
            <person name="Hitch T.C.A."/>
            <person name="Wylensek D."/>
            <person name="Clavel T."/>
        </authorList>
    </citation>
    <scope>NUCLEOTIDE SEQUENCE [LARGE SCALE GENOMIC DNA]</scope>
    <source>
        <strain evidence="5 6">COR2-253-APC-1A</strain>
    </source>
</reference>
<evidence type="ECO:0000313" key="6">
    <source>
        <dbReference type="Proteomes" id="UP000576225"/>
    </source>
</evidence>